<name>A0AAV5TE75_9BILA</name>
<proteinExistence type="predicted"/>
<accession>A0AAV5TE75</accession>
<protein>
    <submittedName>
        <fullName evidence="1">Uncharacterized protein</fullName>
    </submittedName>
</protein>
<feature type="non-terminal residue" evidence="1">
    <location>
        <position position="95"/>
    </location>
</feature>
<dbReference type="Proteomes" id="UP001432027">
    <property type="component" value="Unassembled WGS sequence"/>
</dbReference>
<keyword evidence="2" id="KW-1185">Reference proteome</keyword>
<reference evidence="1" key="1">
    <citation type="submission" date="2023-10" db="EMBL/GenBank/DDBJ databases">
        <title>Genome assembly of Pristionchus species.</title>
        <authorList>
            <person name="Yoshida K."/>
            <person name="Sommer R.J."/>
        </authorList>
    </citation>
    <scope>NUCLEOTIDE SEQUENCE</scope>
    <source>
        <strain evidence="1">RS0144</strain>
    </source>
</reference>
<comment type="caution">
    <text evidence="1">The sequence shown here is derived from an EMBL/GenBank/DDBJ whole genome shotgun (WGS) entry which is preliminary data.</text>
</comment>
<feature type="non-terminal residue" evidence="1">
    <location>
        <position position="1"/>
    </location>
</feature>
<gene>
    <name evidence="1" type="ORF">PENTCL1PPCAC_13339</name>
</gene>
<organism evidence="1 2">
    <name type="scientific">Pristionchus entomophagus</name>
    <dbReference type="NCBI Taxonomy" id="358040"/>
    <lineage>
        <taxon>Eukaryota</taxon>
        <taxon>Metazoa</taxon>
        <taxon>Ecdysozoa</taxon>
        <taxon>Nematoda</taxon>
        <taxon>Chromadorea</taxon>
        <taxon>Rhabditida</taxon>
        <taxon>Rhabditina</taxon>
        <taxon>Diplogasteromorpha</taxon>
        <taxon>Diplogasteroidea</taxon>
        <taxon>Neodiplogasteridae</taxon>
        <taxon>Pristionchus</taxon>
    </lineage>
</organism>
<dbReference type="AlphaFoldDB" id="A0AAV5TE75"/>
<evidence type="ECO:0000313" key="1">
    <source>
        <dbReference type="EMBL" id="GMS91164.1"/>
    </source>
</evidence>
<evidence type="ECO:0000313" key="2">
    <source>
        <dbReference type="Proteomes" id="UP001432027"/>
    </source>
</evidence>
<sequence length="95" mass="10302">NPILEHVVVASDVQLRRSLDVIVQRPEVLDGVKGADLLESILPVHHSIVVQIPVSPRLSQLVSLLNDGGRNLLGVAILLAFDGFDDVGQRHSNLK</sequence>
<dbReference type="EMBL" id="BTSX01000003">
    <property type="protein sequence ID" value="GMS91164.1"/>
    <property type="molecule type" value="Genomic_DNA"/>
</dbReference>